<evidence type="ECO:0000256" key="7">
    <source>
        <dbReference type="ARBA" id="ARBA00022723"/>
    </source>
</evidence>
<keyword evidence="11 16" id="KW-0482">Metalloprotease</keyword>
<evidence type="ECO:0000256" key="9">
    <source>
        <dbReference type="ARBA" id="ARBA00022833"/>
    </source>
</evidence>
<dbReference type="GO" id="GO:0006518">
    <property type="term" value="P:peptide metabolic process"/>
    <property type="evidence" value="ECO:0007669"/>
    <property type="project" value="TreeGrafter"/>
</dbReference>
<comment type="subunit">
    <text evidence="3">Monomer.</text>
</comment>
<dbReference type="InterPro" id="IPR024080">
    <property type="entry name" value="Neurolysin/TOP_N"/>
</dbReference>
<evidence type="ECO:0000256" key="5">
    <source>
        <dbReference type="ARBA" id="ARBA00022553"/>
    </source>
</evidence>
<name>A0A8I3WLI2_CALJA</name>
<dbReference type="Proteomes" id="UP000008225">
    <property type="component" value="Chromosome 22"/>
</dbReference>
<evidence type="ECO:0000313" key="20">
    <source>
        <dbReference type="Proteomes" id="UP000008225"/>
    </source>
</evidence>
<dbReference type="FunFam" id="1.20.1050.40:FF:000001">
    <property type="entry name" value="Thimet oligopeptidase 1"/>
    <property type="match status" value="1"/>
</dbReference>
<dbReference type="Gene3D" id="3.40.390.10">
    <property type="entry name" value="Collagenase (Catalytic Domain)"/>
    <property type="match status" value="1"/>
</dbReference>
<keyword evidence="10" id="KW-0007">Acetylation</keyword>
<keyword evidence="5" id="KW-0597">Phosphoprotein</keyword>
<feature type="compositionally biased region" description="Gly residues" evidence="17">
    <location>
        <begin position="625"/>
        <end position="646"/>
    </location>
</feature>
<comment type="subcellular location">
    <subcellularLocation>
        <location evidence="1">Cytoplasm</location>
    </subcellularLocation>
</comment>
<evidence type="ECO:0000256" key="16">
    <source>
        <dbReference type="RuleBase" id="RU003435"/>
    </source>
</evidence>
<gene>
    <name evidence="19" type="primary">THOP1</name>
</gene>
<dbReference type="GO" id="GO:0006508">
    <property type="term" value="P:proteolysis"/>
    <property type="evidence" value="ECO:0007669"/>
    <property type="project" value="UniProtKB-KW"/>
</dbReference>
<evidence type="ECO:0000256" key="11">
    <source>
        <dbReference type="ARBA" id="ARBA00023049"/>
    </source>
</evidence>
<protein>
    <recommendedName>
        <fullName evidence="14">Thimet oligopeptidase</fullName>
        <ecNumber evidence="13">3.4.24.15</ecNumber>
    </recommendedName>
</protein>
<evidence type="ECO:0000256" key="15">
    <source>
        <dbReference type="ARBA" id="ARBA00045978"/>
    </source>
</evidence>
<dbReference type="GO" id="GO:0005758">
    <property type="term" value="C:mitochondrial intermembrane space"/>
    <property type="evidence" value="ECO:0007669"/>
    <property type="project" value="TreeGrafter"/>
</dbReference>
<evidence type="ECO:0000256" key="10">
    <source>
        <dbReference type="ARBA" id="ARBA00022990"/>
    </source>
</evidence>
<accession>A0A8I3WLI2</accession>
<comment type="catalytic activity">
    <reaction evidence="12">
        <text>Preferential cleavage of bonds with hydrophobic residues at P1, P2 and P3' and a small residue at P1' in substrates of 5 to 15 residues.</text>
        <dbReference type="EC" id="3.4.24.15"/>
    </reaction>
</comment>
<evidence type="ECO:0000256" key="8">
    <source>
        <dbReference type="ARBA" id="ARBA00022801"/>
    </source>
</evidence>
<evidence type="ECO:0000256" key="17">
    <source>
        <dbReference type="SAM" id="MobiDB-lite"/>
    </source>
</evidence>
<evidence type="ECO:0000256" key="14">
    <source>
        <dbReference type="ARBA" id="ARBA00039633"/>
    </source>
</evidence>
<keyword evidence="8 16" id="KW-0378">Hydrolase</keyword>
<dbReference type="PANTHER" id="PTHR11804:SF50">
    <property type="entry name" value="THIMET OLIGOPEPTIDASE"/>
    <property type="match status" value="1"/>
</dbReference>
<reference evidence="19" key="2">
    <citation type="submission" date="2025-08" db="UniProtKB">
        <authorList>
            <consortium name="Ensembl"/>
        </authorList>
    </citation>
    <scope>IDENTIFICATION</scope>
</reference>
<evidence type="ECO:0000256" key="13">
    <source>
        <dbReference type="ARBA" id="ARBA00039079"/>
    </source>
</evidence>
<keyword evidence="6 16" id="KW-0645">Protease</keyword>
<evidence type="ECO:0000256" key="2">
    <source>
        <dbReference type="ARBA" id="ARBA00006040"/>
    </source>
</evidence>
<dbReference type="Ensembl" id="ENSCJAT00000136209.1">
    <property type="protein sequence ID" value="ENSCJAP00000092293.1"/>
    <property type="gene ID" value="ENSCJAG00000084222.1"/>
</dbReference>
<dbReference type="Gene3D" id="1.10.1370.10">
    <property type="entry name" value="Neurolysin, domain 3"/>
    <property type="match status" value="1"/>
</dbReference>
<dbReference type="GeneTree" id="ENSGT00950000183171"/>
<dbReference type="GO" id="GO:0004222">
    <property type="term" value="F:metalloendopeptidase activity"/>
    <property type="evidence" value="ECO:0007669"/>
    <property type="project" value="InterPro"/>
</dbReference>
<evidence type="ECO:0000256" key="12">
    <source>
        <dbReference type="ARBA" id="ARBA00036235"/>
    </source>
</evidence>
<dbReference type="InterPro" id="IPR045090">
    <property type="entry name" value="Pept_M3A_M3B"/>
</dbReference>
<dbReference type="Gene3D" id="1.20.1050.40">
    <property type="entry name" value="Endopeptidase. Chain P, domain 1"/>
    <property type="match status" value="1"/>
</dbReference>
<keyword evidence="7 16" id="KW-0479">Metal-binding</keyword>
<reference evidence="19" key="3">
    <citation type="submission" date="2025-09" db="UniProtKB">
        <authorList>
            <consortium name="Ensembl"/>
        </authorList>
    </citation>
    <scope>IDENTIFICATION</scope>
</reference>
<keyword evidence="20" id="KW-1185">Reference proteome</keyword>
<evidence type="ECO:0000256" key="4">
    <source>
        <dbReference type="ARBA" id="ARBA00022490"/>
    </source>
</evidence>
<dbReference type="OMA" id="WTGWVTE"/>
<dbReference type="Pfam" id="PF01432">
    <property type="entry name" value="Peptidase_M3"/>
    <property type="match status" value="1"/>
</dbReference>
<dbReference type="InterPro" id="IPR024077">
    <property type="entry name" value="Neurolysin/TOP_dom2"/>
</dbReference>
<keyword evidence="9 16" id="KW-0862">Zinc</keyword>
<evidence type="ECO:0000256" key="6">
    <source>
        <dbReference type="ARBA" id="ARBA00022670"/>
    </source>
</evidence>
<evidence type="ECO:0000256" key="3">
    <source>
        <dbReference type="ARBA" id="ARBA00011245"/>
    </source>
</evidence>
<feature type="domain" description="Peptidase M3A/M3B catalytic" evidence="18">
    <location>
        <begin position="432"/>
        <end position="614"/>
    </location>
</feature>
<dbReference type="PANTHER" id="PTHR11804">
    <property type="entry name" value="PROTEASE M3 THIMET OLIGOPEPTIDASE-RELATED"/>
    <property type="match status" value="1"/>
</dbReference>
<feature type="region of interest" description="Disordered" evidence="17">
    <location>
        <begin position="623"/>
        <end position="646"/>
    </location>
</feature>
<dbReference type="EC" id="3.4.24.15" evidence="13"/>
<dbReference type="AlphaFoldDB" id="A0A8I3WLI2"/>
<reference evidence="19 20" key="1">
    <citation type="submission" date="2009-03" db="EMBL/GenBank/DDBJ databases">
        <authorList>
            <person name="Warren W."/>
            <person name="Ye L."/>
            <person name="Minx P."/>
            <person name="Worley K."/>
            <person name="Gibbs R."/>
            <person name="Wilson R.K."/>
        </authorList>
    </citation>
    <scope>NUCLEOTIDE SEQUENCE [LARGE SCALE GENOMIC DNA]</scope>
</reference>
<comment type="cofactor">
    <cofactor evidence="16">
        <name>Zn(2+)</name>
        <dbReference type="ChEBI" id="CHEBI:29105"/>
    </cofactor>
    <text evidence="16">Binds 1 zinc ion.</text>
</comment>
<sequence>MSARVPWTGWVTELPPEPWTGWVTELPAVLKDWSVRASPQEPWTGWVTELPAVLKDWSVRASPHEPWTGWVTELPAVLKDWSVRASPQEPWTGWVTELPAVLKDWSVRASPQEPWTGWVTELPPVLKDWSVRASPQEPWTGWVTELPPEPWTGWVTELPPVLKDWSVRASPQEPWTSLSWTGSLSSAPLTVTLTLNLKQTRLALGFVFCAACAGDVADAPSPCSMGNYLRWDLSAQQIEERARELAEQTKRVYDQVGAQAFEDVSYESTLKALADVEVTYTVQRNSLDFPQHVSPSKDIRMASTEADKKLSEFDVEMSMREDVYQRIVWLQEKVQKDSLRPEAARYLERLIKLGRRNGLHLPRETQEKIKSIKKKLSLLCIDFNKNLNEDTTFLPFTVEELGGLPEDFLNSLEKTEGGKLKVTLKYPHYFPLLKKCHVPETRRRVEEAFNCRCKEENCAILKELVTLRAQKSRLLGFCTHADYVLEMNMAKTSQTVATFLDELAQKLKPLGEQEREAILELKRAECERRGLAFDGCIRAWDMRYYMNQVEETRYRVDQNLLKEYFPVQVVTQGLLGIYQELLGLAFHQEEGAGAWHEDVQLYTARDAASGDVVRQVLHGPVPAVGEGGGGRGGAGVRGGGGGVRQG</sequence>
<proteinExistence type="inferred from homology"/>
<dbReference type="InterPro" id="IPR001567">
    <property type="entry name" value="Pept_M3A_M3B_dom"/>
</dbReference>
<dbReference type="SUPFAM" id="SSF55486">
    <property type="entry name" value="Metalloproteases ('zincins'), catalytic domain"/>
    <property type="match status" value="1"/>
</dbReference>
<evidence type="ECO:0000259" key="18">
    <source>
        <dbReference type="Pfam" id="PF01432"/>
    </source>
</evidence>
<keyword evidence="4" id="KW-0963">Cytoplasm</keyword>
<evidence type="ECO:0000256" key="1">
    <source>
        <dbReference type="ARBA" id="ARBA00004496"/>
    </source>
</evidence>
<organism evidence="19 20">
    <name type="scientific">Callithrix jacchus</name>
    <name type="common">White-tufted-ear marmoset</name>
    <name type="synonym">Simia Jacchus</name>
    <dbReference type="NCBI Taxonomy" id="9483"/>
    <lineage>
        <taxon>Eukaryota</taxon>
        <taxon>Metazoa</taxon>
        <taxon>Chordata</taxon>
        <taxon>Craniata</taxon>
        <taxon>Vertebrata</taxon>
        <taxon>Euteleostomi</taxon>
        <taxon>Mammalia</taxon>
        <taxon>Eutheria</taxon>
        <taxon>Euarchontoglires</taxon>
        <taxon>Primates</taxon>
        <taxon>Haplorrhini</taxon>
        <taxon>Platyrrhini</taxon>
        <taxon>Cebidae</taxon>
        <taxon>Callitrichinae</taxon>
        <taxon>Callithrix</taxon>
        <taxon>Callithrix</taxon>
    </lineage>
</organism>
<dbReference type="InterPro" id="IPR024079">
    <property type="entry name" value="MetalloPept_cat_dom_sf"/>
</dbReference>
<evidence type="ECO:0000313" key="19">
    <source>
        <dbReference type="Ensembl" id="ENSCJAP00000092293.1"/>
    </source>
</evidence>
<comment type="function">
    <text evidence="15">Involved in the metabolism of neuropeptides under 20 amino acid residues long. Involved in cytoplasmic peptide degradation. Able to degrade the amyloid-beta precursor protein and generate amyloidogenic fragments. Also acts as a regulator of cannabinoid signaling pathway by mediating degradation of hemopressin, an antagonist peptide of the cannabinoid receptor CNR1.</text>
</comment>
<dbReference type="GO" id="GO:0046872">
    <property type="term" value="F:metal ion binding"/>
    <property type="evidence" value="ECO:0007669"/>
    <property type="project" value="UniProtKB-UniRule"/>
</dbReference>
<comment type="similarity">
    <text evidence="2 16">Belongs to the peptidase M3 family.</text>
</comment>